<dbReference type="InterPro" id="IPR002937">
    <property type="entry name" value="Amino_oxidase"/>
</dbReference>
<dbReference type="STRING" id="394193.SAMN04489732_103354"/>
<feature type="region of interest" description="Disordered" evidence="1">
    <location>
        <begin position="1"/>
        <end position="22"/>
    </location>
</feature>
<dbReference type="GO" id="GO:0016491">
    <property type="term" value="F:oxidoreductase activity"/>
    <property type="evidence" value="ECO:0007669"/>
    <property type="project" value="InterPro"/>
</dbReference>
<evidence type="ECO:0000313" key="3">
    <source>
        <dbReference type="EMBL" id="SEP04170.1"/>
    </source>
</evidence>
<dbReference type="Proteomes" id="UP000198582">
    <property type="component" value="Unassembled WGS sequence"/>
</dbReference>
<dbReference type="AlphaFoldDB" id="A0A1H8ULS6"/>
<sequence>MNEPADALPPPEAASGTADALPPAEAASGTVAVVGGGLAGIATALRCVDAGRSVTLYEARPHLGGLTHSFTRGELHVDNGQHVFLRCCTAYLALLDRLGVADRVALQPRLAIPIRTPGSAATTWLRRGDLPAPLHLAASLLRYEHLRPLDRARFALAALALKRVDPADDRTDRQSFGEWLRRHGQSAAAIEVLWDLVGVATLNAGADDASLSLAATVFQEGLLTDPAAADIGWSLVPLSELHGDPARARLAEAGAEVRTGVKVRSIERCGRGWRVRTDSGEDRFGQVVLATPPPVTERLAPDGAVRLPPGWSGGLGSSPIVNVHVVLDRRVLDEPFAAGVRTPVQWVFDRTRQSGLDSGQYLAMSLSAADGLIDLPTAALRERLLPELTGLLPEARQAEVLDFFVTRERHATFRPSPGTASLRPPAATAERGLFLAGAWTATGWPATMEGAARSGAAAANALLEEHIHDVKEGVGA</sequence>
<feature type="domain" description="Amine oxidase" evidence="2">
    <location>
        <begin position="38"/>
        <end position="463"/>
    </location>
</feature>
<dbReference type="InterPro" id="IPR050464">
    <property type="entry name" value="Zeta_carotene_desat/Oxidored"/>
</dbReference>
<protein>
    <submittedName>
        <fullName evidence="3">Squalene-associated FAD-dependent desaturase</fullName>
    </submittedName>
</protein>
<dbReference type="EMBL" id="FOEF01000003">
    <property type="protein sequence ID" value="SEP04170.1"/>
    <property type="molecule type" value="Genomic_DNA"/>
</dbReference>
<dbReference type="OrthoDB" id="7849608at2"/>
<dbReference type="Gene3D" id="3.50.50.60">
    <property type="entry name" value="FAD/NAD(P)-binding domain"/>
    <property type="match status" value="1"/>
</dbReference>
<proteinExistence type="predicted"/>
<organism evidence="3 4">
    <name type="scientific">Amycolatopsis saalfeldensis</name>
    <dbReference type="NCBI Taxonomy" id="394193"/>
    <lineage>
        <taxon>Bacteria</taxon>
        <taxon>Bacillati</taxon>
        <taxon>Actinomycetota</taxon>
        <taxon>Actinomycetes</taxon>
        <taxon>Pseudonocardiales</taxon>
        <taxon>Pseudonocardiaceae</taxon>
        <taxon>Amycolatopsis</taxon>
    </lineage>
</organism>
<keyword evidence="4" id="KW-1185">Reference proteome</keyword>
<gene>
    <name evidence="3" type="ORF">SAMN04489732_103354</name>
</gene>
<dbReference type="NCBIfam" id="TIGR03467">
    <property type="entry name" value="HpnE"/>
    <property type="match status" value="1"/>
</dbReference>
<dbReference type="PANTHER" id="PTHR42923:SF47">
    <property type="entry name" value="BLR3003 PROTEIN"/>
    <property type="match status" value="1"/>
</dbReference>
<name>A0A1H8ULS6_9PSEU</name>
<evidence type="ECO:0000313" key="4">
    <source>
        <dbReference type="Proteomes" id="UP000198582"/>
    </source>
</evidence>
<accession>A0A1H8ULS6</accession>
<dbReference type="InterPro" id="IPR036188">
    <property type="entry name" value="FAD/NAD-bd_sf"/>
</dbReference>
<evidence type="ECO:0000259" key="2">
    <source>
        <dbReference type="Pfam" id="PF01593"/>
    </source>
</evidence>
<reference evidence="3 4" key="1">
    <citation type="submission" date="2016-10" db="EMBL/GenBank/DDBJ databases">
        <authorList>
            <person name="de Groot N.N."/>
        </authorList>
    </citation>
    <scope>NUCLEOTIDE SEQUENCE [LARGE SCALE GENOMIC DNA]</scope>
    <source>
        <strain evidence="3 4">DSM 44993</strain>
    </source>
</reference>
<dbReference type="RefSeq" id="WP_091615534.1">
    <property type="nucleotide sequence ID" value="NZ_FOEF01000003.1"/>
</dbReference>
<evidence type="ECO:0000256" key="1">
    <source>
        <dbReference type="SAM" id="MobiDB-lite"/>
    </source>
</evidence>
<dbReference type="PANTHER" id="PTHR42923">
    <property type="entry name" value="PROTOPORPHYRINOGEN OXIDASE"/>
    <property type="match status" value="1"/>
</dbReference>
<dbReference type="InterPro" id="IPR017830">
    <property type="entry name" value="SQase_HpnE"/>
</dbReference>
<dbReference type="SUPFAM" id="SSF51905">
    <property type="entry name" value="FAD/NAD(P)-binding domain"/>
    <property type="match status" value="1"/>
</dbReference>
<dbReference type="Pfam" id="PF01593">
    <property type="entry name" value="Amino_oxidase"/>
    <property type="match status" value="1"/>
</dbReference>